<evidence type="ECO:0000256" key="2">
    <source>
        <dbReference type="ARBA" id="ARBA00022741"/>
    </source>
</evidence>
<dbReference type="SMART" id="SM00382">
    <property type="entry name" value="AAA"/>
    <property type="match status" value="1"/>
</dbReference>
<evidence type="ECO:0000313" key="7">
    <source>
        <dbReference type="EMBL" id="KAH8705632.1"/>
    </source>
</evidence>
<protein>
    <recommendedName>
        <fullName evidence="6">AAA+ ATPase domain-containing protein</fullName>
    </recommendedName>
</protein>
<keyword evidence="2" id="KW-0547">Nucleotide-binding</keyword>
<dbReference type="AlphaFoldDB" id="A0AAD4L149"/>
<dbReference type="InterPro" id="IPR041569">
    <property type="entry name" value="AAA_lid_3"/>
</dbReference>
<evidence type="ECO:0000256" key="5">
    <source>
        <dbReference type="SAM" id="MobiDB-lite"/>
    </source>
</evidence>
<reference evidence="7" key="1">
    <citation type="submission" date="2021-12" db="EMBL/GenBank/DDBJ databases">
        <title>Convergent genome expansion in fungi linked to evolution of root-endophyte symbiosis.</title>
        <authorList>
            <consortium name="DOE Joint Genome Institute"/>
            <person name="Ke Y.-H."/>
            <person name="Bonito G."/>
            <person name="Liao H.-L."/>
            <person name="Looney B."/>
            <person name="Rojas-Flechas A."/>
            <person name="Nash J."/>
            <person name="Hameed K."/>
            <person name="Schadt C."/>
            <person name="Martin F."/>
            <person name="Crous P.W."/>
            <person name="Miettinen O."/>
            <person name="Magnuson J.K."/>
            <person name="Labbe J."/>
            <person name="Jacobson D."/>
            <person name="Doktycz M.J."/>
            <person name="Veneault-Fourrey C."/>
            <person name="Kuo A."/>
            <person name="Mondo S."/>
            <person name="Calhoun S."/>
            <person name="Riley R."/>
            <person name="Ohm R."/>
            <person name="LaButti K."/>
            <person name="Andreopoulos B."/>
            <person name="Pangilinan J."/>
            <person name="Nolan M."/>
            <person name="Tritt A."/>
            <person name="Clum A."/>
            <person name="Lipzen A."/>
            <person name="Daum C."/>
            <person name="Barry K."/>
            <person name="Grigoriev I.V."/>
            <person name="Vilgalys R."/>
        </authorList>
    </citation>
    <scope>NUCLEOTIDE SEQUENCE</scope>
    <source>
        <strain evidence="7">PMI_201</strain>
    </source>
</reference>
<dbReference type="InterPro" id="IPR003593">
    <property type="entry name" value="AAA+_ATPase"/>
</dbReference>
<keyword evidence="3" id="KW-0472">Membrane</keyword>
<dbReference type="GO" id="GO:0005741">
    <property type="term" value="C:mitochondrial outer membrane"/>
    <property type="evidence" value="ECO:0007669"/>
    <property type="project" value="UniProtKB-SubCell"/>
</dbReference>
<feature type="region of interest" description="Disordered" evidence="5">
    <location>
        <begin position="30"/>
        <end position="88"/>
    </location>
</feature>
<feature type="region of interest" description="Disordered" evidence="5">
    <location>
        <begin position="145"/>
        <end position="172"/>
    </location>
</feature>
<dbReference type="PANTHER" id="PTHR45644">
    <property type="entry name" value="AAA ATPASE, PUTATIVE (AFU_ORTHOLOGUE AFUA_2G12920)-RELATED-RELATED"/>
    <property type="match status" value="1"/>
</dbReference>
<feature type="compositionally biased region" description="Polar residues" evidence="5">
    <location>
        <begin position="155"/>
        <end position="170"/>
    </location>
</feature>
<keyword evidence="8" id="KW-1185">Reference proteome</keyword>
<sequence length="925" mass="102994">MQGARLLPAHIVRSCRLIAGRRYPLASPTSYRHFHQSLPRSSRSPSEPNGSSNSNEDASNEIPPADVHNASSAENAEPGIGKQSSIGRKSYVSSLRRAMKDKRGPLEKAPVNVSIPQWFYDRNVALFDSNEKTKKSHTRPVVIEVPQKIKEKNAQAESTGGDNGDNTGRQDSSEDRYLLKSAVWRQLQASTKAGFMLPSEEYANHPSAEKSHLLLHYPGDDGIVFLDAVVQKLAHDFEANLVTLNAQDIAQLCSEQERLHGATLSSIRDLGYEVYNESPPELPEKQDLAANNTGTPLPLPFSARTTAYTASGPDNQIGRLAQNTESTTWSLLINQILSTTPKSVATNAGGDASFPNNEKRSSSQSKLIIQIQDYLDLLASREGSKFIKLLQNTIQNRRRHGEQILLVGTLSKYKYEAPWLYGSSDAFSADLLRLQSSTSDSPFARCIKIFPSTSSKTVNQIFAGDRKSRKMQINIRHIQDMIRTRVNQKFTSLDNDIFDDALWSSNATLKQRLQSKYWDFNRVHALVTSAMGRTQLNDTFSLDHIQQGLQTIEKSDLCHDQWLLGPSASKKRDPAKEATEKFNARLAVIKQNANRYEKKLFNGIILPPNIRTTFADVHVPPDTIEGLKTLTSLSLLRPEAFKYGVLATDKIPGMLLYGPPGTGKTLLAKAVARESGAIMLEVSGSDIYDMYVGEGEKNVKAIFSLAKKLTPCVVFIDEADAIFGARGAGASRQRTSHREIINQFLREWDGMKEMSAFIMVATNRPFDLDDAVLRRLPRRMLVDLPTQKDRESILRLHLKNEQLDASVDLSDLAGRTPFYSGSDLKNFCVASALACVREEYDQATKHTGEEPYKYPEQRVLTRAHFERGINEISASISEDMSSLQAIRKFDEKYGDRKGRRKKSAAWGFTPLGAAPETGETGRVRT</sequence>
<dbReference type="Gene3D" id="1.10.8.60">
    <property type="match status" value="1"/>
</dbReference>
<dbReference type="GeneID" id="70252237"/>
<keyword evidence="3" id="KW-0496">Mitochondrion</keyword>
<dbReference type="SUPFAM" id="SSF52540">
    <property type="entry name" value="P-loop containing nucleoside triphosphate hydrolases"/>
    <property type="match status" value="1"/>
</dbReference>
<proteinExistence type="predicted"/>
<dbReference type="GO" id="GO:0005524">
    <property type="term" value="F:ATP binding"/>
    <property type="evidence" value="ECO:0007669"/>
    <property type="project" value="UniProtKB-KW"/>
</dbReference>
<dbReference type="Pfam" id="PF17862">
    <property type="entry name" value="AAA_lid_3"/>
    <property type="match status" value="1"/>
</dbReference>
<dbReference type="InterPro" id="IPR027417">
    <property type="entry name" value="P-loop_NTPase"/>
</dbReference>
<evidence type="ECO:0000256" key="4">
    <source>
        <dbReference type="ARBA" id="ARBA00022840"/>
    </source>
</evidence>
<comment type="caution">
    <text evidence="7">The sequence shown here is derived from an EMBL/GenBank/DDBJ whole genome shotgun (WGS) entry which is preliminary data.</text>
</comment>
<dbReference type="GO" id="GO:0016887">
    <property type="term" value="F:ATP hydrolysis activity"/>
    <property type="evidence" value="ECO:0007669"/>
    <property type="project" value="InterPro"/>
</dbReference>
<comment type="subcellular location">
    <subcellularLocation>
        <location evidence="1">Mitochondrion outer membrane</location>
        <topology evidence="1">Single-pass membrane protein</topology>
    </subcellularLocation>
</comment>
<keyword evidence="4" id="KW-0067">ATP-binding</keyword>
<dbReference type="Pfam" id="PF00004">
    <property type="entry name" value="AAA"/>
    <property type="match status" value="1"/>
</dbReference>
<feature type="compositionally biased region" description="Low complexity" evidence="5">
    <location>
        <begin position="37"/>
        <end position="56"/>
    </location>
</feature>
<evidence type="ECO:0000256" key="3">
    <source>
        <dbReference type="ARBA" id="ARBA00022787"/>
    </source>
</evidence>
<dbReference type="InterPro" id="IPR051701">
    <property type="entry name" value="Mito_OM_Translocase_MSP1"/>
</dbReference>
<evidence type="ECO:0000313" key="8">
    <source>
        <dbReference type="Proteomes" id="UP001201262"/>
    </source>
</evidence>
<dbReference type="Pfam" id="PF24581">
    <property type="entry name" value="DUF7608"/>
    <property type="match status" value="1"/>
</dbReference>
<accession>A0AAD4L149</accession>
<dbReference type="PANTHER" id="PTHR45644:SF56">
    <property type="entry name" value="AAA ATPASE, PUTATIVE (AFU_ORTHOLOGUE AFUA_2G12920)-RELATED"/>
    <property type="match status" value="1"/>
</dbReference>
<feature type="domain" description="AAA+ ATPase" evidence="6">
    <location>
        <begin position="650"/>
        <end position="786"/>
    </location>
</feature>
<dbReference type="InterPro" id="IPR003959">
    <property type="entry name" value="ATPase_AAA_core"/>
</dbReference>
<feature type="region of interest" description="Disordered" evidence="5">
    <location>
        <begin position="897"/>
        <end position="925"/>
    </location>
</feature>
<dbReference type="EMBL" id="JAJTJA010000001">
    <property type="protein sequence ID" value="KAH8705632.1"/>
    <property type="molecule type" value="Genomic_DNA"/>
</dbReference>
<gene>
    <name evidence="7" type="ORF">BGW36DRAFT_457050</name>
</gene>
<dbReference type="Gene3D" id="3.40.50.300">
    <property type="entry name" value="P-loop containing nucleotide triphosphate hydrolases"/>
    <property type="match status" value="1"/>
</dbReference>
<evidence type="ECO:0000256" key="1">
    <source>
        <dbReference type="ARBA" id="ARBA00004572"/>
    </source>
</evidence>
<keyword evidence="3" id="KW-1000">Mitochondrion outer membrane</keyword>
<evidence type="ECO:0000259" key="6">
    <source>
        <dbReference type="SMART" id="SM00382"/>
    </source>
</evidence>
<dbReference type="RefSeq" id="XP_046078253.1">
    <property type="nucleotide sequence ID" value="XM_046221950.1"/>
</dbReference>
<organism evidence="7 8">
    <name type="scientific">Talaromyces proteolyticus</name>
    <dbReference type="NCBI Taxonomy" id="1131652"/>
    <lineage>
        <taxon>Eukaryota</taxon>
        <taxon>Fungi</taxon>
        <taxon>Dikarya</taxon>
        <taxon>Ascomycota</taxon>
        <taxon>Pezizomycotina</taxon>
        <taxon>Eurotiomycetes</taxon>
        <taxon>Eurotiomycetidae</taxon>
        <taxon>Eurotiales</taxon>
        <taxon>Trichocomaceae</taxon>
        <taxon>Talaromyces</taxon>
        <taxon>Talaromyces sect. Bacilispori</taxon>
    </lineage>
</organism>
<name>A0AAD4L149_9EURO</name>
<dbReference type="InterPro" id="IPR056027">
    <property type="entry name" value="DUF7608"/>
</dbReference>
<dbReference type="Proteomes" id="UP001201262">
    <property type="component" value="Unassembled WGS sequence"/>
</dbReference>